<dbReference type="GeneID" id="77924723"/>
<keyword evidence="2" id="KW-1185">Reference proteome</keyword>
<reference evidence="1 2" key="1">
    <citation type="submission" date="2019-06" db="EMBL/GenBank/DDBJ databases">
        <authorList>
            <person name="Burns M.A."/>
            <person name="Hill G.C."/>
            <person name="Wesley B.E."/>
            <person name="Womack T.V."/>
            <person name="Krukonis G.P."/>
            <person name="Delesalle V.A."/>
            <person name="Garlena R.A."/>
            <person name="Russell D.A."/>
            <person name="Pope W.H."/>
            <person name="Jacobs-Sera D."/>
            <person name="Hatfull G.F."/>
        </authorList>
    </citation>
    <scope>NUCLEOTIDE SEQUENCE [LARGE SCALE GENOMIC DNA]</scope>
</reference>
<proteinExistence type="predicted"/>
<dbReference type="Proteomes" id="UP000319596">
    <property type="component" value="Segment"/>
</dbReference>
<dbReference type="EMBL" id="MN096369">
    <property type="protein sequence ID" value="QDK02679.1"/>
    <property type="molecule type" value="Genomic_DNA"/>
</dbReference>
<dbReference type="KEGG" id="vg:77924723"/>
<dbReference type="RefSeq" id="YP_010649176.1">
    <property type="nucleotide sequence ID" value="NC_070764.1"/>
</dbReference>
<gene>
    <name evidence="1" type="primary">162</name>
    <name evidence="1" type="ORF">SEA_PHENDRIX_162</name>
</gene>
<protein>
    <submittedName>
        <fullName evidence="1">Uncharacterized protein</fullName>
    </submittedName>
</protein>
<evidence type="ECO:0000313" key="2">
    <source>
        <dbReference type="Proteomes" id="UP000319596"/>
    </source>
</evidence>
<name>A0A514U174_9CAUD</name>
<accession>A0A514U174</accession>
<organism evidence="1 2">
    <name type="scientific">Gordonia phage Phendrix</name>
    <dbReference type="NCBI Taxonomy" id="2593335"/>
    <lineage>
        <taxon>Viruses</taxon>
        <taxon>Duplodnaviria</taxon>
        <taxon>Heunggongvirae</taxon>
        <taxon>Uroviricota</taxon>
        <taxon>Caudoviricetes</taxon>
        <taxon>Godonkavirus</taxon>
        <taxon>Godonkavirus phendrix</taxon>
    </lineage>
</organism>
<evidence type="ECO:0000313" key="1">
    <source>
        <dbReference type="EMBL" id="QDK02679.1"/>
    </source>
</evidence>
<sequence length="77" mass="9007">MSDHVFIGHDYFNAWYEDGKLKQSNKPDYLDIETLLSVFPDANAYWMGDDVYEELLNGEDYPASLSDVPLDRMQKIR</sequence>